<feature type="domain" description="N-acetyltransferase" evidence="1">
    <location>
        <begin position="133"/>
        <end position="269"/>
    </location>
</feature>
<dbReference type="SUPFAM" id="SSF55729">
    <property type="entry name" value="Acyl-CoA N-acyltransferases (Nat)"/>
    <property type="match status" value="1"/>
</dbReference>
<dbReference type="Pfam" id="PF00583">
    <property type="entry name" value="Acetyltransf_1"/>
    <property type="match status" value="1"/>
</dbReference>
<dbReference type="InterPro" id="IPR000182">
    <property type="entry name" value="GNAT_dom"/>
</dbReference>
<dbReference type="EMBL" id="SJKD01000001">
    <property type="protein sequence ID" value="TCC53409.1"/>
    <property type="molecule type" value="Genomic_DNA"/>
</dbReference>
<accession>A0A4R0K1P8</accession>
<name>A0A4R0K1P8_9ACTN</name>
<dbReference type="CDD" id="cd04301">
    <property type="entry name" value="NAT_SF"/>
    <property type="match status" value="1"/>
</dbReference>
<keyword evidence="3" id="KW-1185">Reference proteome</keyword>
<evidence type="ECO:0000313" key="3">
    <source>
        <dbReference type="Proteomes" id="UP000293342"/>
    </source>
</evidence>
<protein>
    <submittedName>
        <fullName evidence="2">GNAT family N-acetyltransferase</fullName>
    </submittedName>
</protein>
<organism evidence="2 3">
    <name type="scientific">Kribbella capetownensis</name>
    <dbReference type="NCBI Taxonomy" id="1572659"/>
    <lineage>
        <taxon>Bacteria</taxon>
        <taxon>Bacillati</taxon>
        <taxon>Actinomycetota</taxon>
        <taxon>Actinomycetes</taxon>
        <taxon>Propionibacteriales</taxon>
        <taxon>Kribbellaceae</taxon>
        <taxon>Kribbella</taxon>
    </lineage>
</organism>
<dbReference type="OrthoDB" id="5243104at2"/>
<dbReference type="PROSITE" id="PS51186">
    <property type="entry name" value="GNAT"/>
    <property type="match status" value="1"/>
</dbReference>
<comment type="caution">
    <text evidence="2">The sequence shown here is derived from an EMBL/GenBank/DDBJ whole genome shotgun (WGS) entry which is preliminary data.</text>
</comment>
<dbReference type="Gene3D" id="3.40.630.30">
    <property type="match status" value="1"/>
</dbReference>
<reference evidence="2 3" key="1">
    <citation type="submission" date="2019-02" db="EMBL/GenBank/DDBJ databases">
        <title>Kribbella capetownensis sp. nov. and Kribbella speibonae sp. nov., isolated from soil.</title>
        <authorList>
            <person name="Curtis S.M."/>
            <person name="Norton I."/>
            <person name="Everest G.J."/>
            <person name="Meyers P.R."/>
        </authorList>
    </citation>
    <scope>NUCLEOTIDE SEQUENCE [LARGE SCALE GENOMIC DNA]</scope>
    <source>
        <strain evidence="2 3">YM53</strain>
    </source>
</reference>
<proteinExistence type="predicted"/>
<evidence type="ECO:0000313" key="2">
    <source>
        <dbReference type="EMBL" id="TCC53409.1"/>
    </source>
</evidence>
<evidence type="ECO:0000259" key="1">
    <source>
        <dbReference type="PROSITE" id="PS51186"/>
    </source>
</evidence>
<dbReference type="GO" id="GO:0016747">
    <property type="term" value="F:acyltransferase activity, transferring groups other than amino-acyl groups"/>
    <property type="evidence" value="ECO:0007669"/>
    <property type="project" value="InterPro"/>
</dbReference>
<dbReference type="InterPro" id="IPR016181">
    <property type="entry name" value="Acyl_CoA_acyltransferase"/>
</dbReference>
<sequence>MCAAVDPVGGDDLRAAGDLSVETAVEHFGRYGEGAVATRRADTLLVASRTDFVGAFHNTALRVSPDTAPGRVVDEARAFGGAHDRPIVLWVATHRDQDLAKEAQASGFELRSTAPGMALRTPPPEPAVPADVELIRVADRADSEAFAAVHREVFVNAGRPAEAVDHFASPDALLAPNVTAVLARVNGTPASCAMLIHNGPTAGIYWVATTPATRNRGLGTLVTTAVARLAFEHGAQTVTLQATELGAPVYHRIGFTPFTTYHRFLLPRPRLSSPQRRDATEETDALQ</sequence>
<dbReference type="Proteomes" id="UP000293342">
    <property type="component" value="Unassembled WGS sequence"/>
</dbReference>
<dbReference type="AlphaFoldDB" id="A0A4R0K1P8"/>
<gene>
    <name evidence="2" type="ORF">E0H75_06820</name>
</gene>
<keyword evidence="2" id="KW-0808">Transferase</keyword>